<dbReference type="Proteomes" id="UP000637695">
    <property type="component" value="Unassembled WGS sequence"/>
</dbReference>
<dbReference type="AlphaFoldDB" id="A0A917K5V3"/>
<evidence type="ECO:0000313" key="2">
    <source>
        <dbReference type="Proteomes" id="UP000637695"/>
    </source>
</evidence>
<reference evidence="1" key="2">
    <citation type="submission" date="2020-09" db="EMBL/GenBank/DDBJ databases">
        <authorList>
            <person name="Sun Q."/>
            <person name="Ohkuma M."/>
        </authorList>
    </citation>
    <scope>NUCLEOTIDE SEQUENCE</scope>
    <source>
        <strain evidence="1">JCM 18487</strain>
    </source>
</reference>
<name>A0A917K5V3_9BACL</name>
<organism evidence="1 2">
    <name type="scientific">Alicyclobacillus cellulosilyticus</name>
    <dbReference type="NCBI Taxonomy" id="1003997"/>
    <lineage>
        <taxon>Bacteria</taxon>
        <taxon>Bacillati</taxon>
        <taxon>Bacillota</taxon>
        <taxon>Bacilli</taxon>
        <taxon>Bacillales</taxon>
        <taxon>Alicyclobacillaceae</taxon>
        <taxon>Alicyclobacillus</taxon>
    </lineage>
</organism>
<accession>A0A917K5V3</accession>
<proteinExistence type="predicted"/>
<sequence>MNKTGLFVMLLIIIGFLVLQHRTVPNVPLPSAYHAQGATIQIPLAMRYDLSQEEVWTLSKRADADQYFASVFAKERLLRQFATTKLLSADGGRTYATAGQIRVNGVLYEATRLHVNPDGRTGYIVLTRVGSDRTAGNPAAGTANG</sequence>
<dbReference type="RefSeq" id="WP_188881386.1">
    <property type="nucleotide sequence ID" value="NZ_BMOY01000009.1"/>
</dbReference>
<protein>
    <submittedName>
        <fullName evidence="1">Uncharacterized protein</fullName>
    </submittedName>
</protein>
<dbReference type="EMBL" id="BMOY01000009">
    <property type="protein sequence ID" value="GGJ01889.1"/>
    <property type="molecule type" value="Genomic_DNA"/>
</dbReference>
<keyword evidence="2" id="KW-1185">Reference proteome</keyword>
<comment type="caution">
    <text evidence="1">The sequence shown here is derived from an EMBL/GenBank/DDBJ whole genome shotgun (WGS) entry which is preliminary data.</text>
</comment>
<reference evidence="1" key="1">
    <citation type="journal article" date="2014" name="Int. J. Syst. Evol. Microbiol.">
        <title>Complete genome sequence of Corynebacterium casei LMG S-19264T (=DSM 44701T), isolated from a smear-ripened cheese.</title>
        <authorList>
            <consortium name="US DOE Joint Genome Institute (JGI-PGF)"/>
            <person name="Walter F."/>
            <person name="Albersmeier A."/>
            <person name="Kalinowski J."/>
            <person name="Ruckert C."/>
        </authorList>
    </citation>
    <scope>NUCLEOTIDE SEQUENCE</scope>
    <source>
        <strain evidence="1">JCM 18487</strain>
    </source>
</reference>
<gene>
    <name evidence="1" type="ORF">GCM10010885_08860</name>
</gene>
<evidence type="ECO:0000313" key="1">
    <source>
        <dbReference type="EMBL" id="GGJ01889.1"/>
    </source>
</evidence>